<evidence type="ECO:0000313" key="2">
    <source>
        <dbReference type="EMBL" id="PIV86962.1"/>
    </source>
</evidence>
<evidence type="ECO:0000313" key="3">
    <source>
        <dbReference type="Proteomes" id="UP000228497"/>
    </source>
</evidence>
<comment type="caution">
    <text evidence="2">The sequence shown here is derived from an EMBL/GenBank/DDBJ whole genome shotgun (WGS) entry which is preliminary data.</text>
</comment>
<name>A0A2M7FBT5_9BACT</name>
<organism evidence="2 3">
    <name type="scientific">Candidatus Kaiserbacteria bacterium CG17_big_fil_post_rev_8_21_14_2_50_51_7</name>
    <dbReference type="NCBI Taxonomy" id="1974613"/>
    <lineage>
        <taxon>Bacteria</taxon>
        <taxon>Candidatus Kaiseribacteriota</taxon>
    </lineage>
</organism>
<dbReference type="Proteomes" id="UP000228497">
    <property type="component" value="Unassembled WGS sequence"/>
</dbReference>
<dbReference type="EMBL" id="PFFD01000104">
    <property type="protein sequence ID" value="PIV86962.1"/>
    <property type="molecule type" value="Genomic_DNA"/>
</dbReference>
<evidence type="ECO:0008006" key="4">
    <source>
        <dbReference type="Google" id="ProtNLM"/>
    </source>
</evidence>
<proteinExistence type="predicted"/>
<protein>
    <recommendedName>
        <fullName evidence="4">Phage portal protein</fullName>
    </recommendedName>
</protein>
<reference evidence="3" key="1">
    <citation type="submission" date="2017-09" db="EMBL/GenBank/DDBJ databases">
        <title>Depth-based differentiation of microbial function through sediment-hosted aquifers and enrichment of novel symbionts in the deep terrestrial subsurface.</title>
        <authorList>
            <person name="Probst A.J."/>
            <person name="Ladd B."/>
            <person name="Jarett J.K."/>
            <person name="Geller-Mcgrath D.E."/>
            <person name="Sieber C.M.K."/>
            <person name="Emerson J.B."/>
            <person name="Anantharaman K."/>
            <person name="Thomas B.C."/>
            <person name="Malmstrom R."/>
            <person name="Stieglmeier M."/>
            <person name="Klingl A."/>
            <person name="Woyke T."/>
            <person name="Ryan C.M."/>
            <person name="Banfield J.F."/>
        </authorList>
    </citation>
    <scope>NUCLEOTIDE SEQUENCE [LARGE SCALE GENOMIC DNA]</scope>
</reference>
<feature type="region of interest" description="Disordered" evidence="1">
    <location>
        <begin position="599"/>
        <end position="676"/>
    </location>
</feature>
<dbReference type="AlphaFoldDB" id="A0A2M7FBT5"/>
<gene>
    <name evidence="2" type="ORF">COW49_02300</name>
</gene>
<feature type="compositionally biased region" description="Pro residues" evidence="1">
    <location>
        <begin position="640"/>
        <end position="659"/>
    </location>
</feature>
<sequence length="676" mass="76340">MQTAVIPDRHSPSVWIPESVKSDLLAKSASHRATFHGGDGHEYAVLDTRDPLWQELQKSARAPNGMKATGIPRRINPMLYQMGAYRGITSINRAQGLTNQTLRQMAQTPILASIINTIRNMVAAYSIPFREERKAGFSIMLKKSSKTMTRSAKKKAQQIEDILMAGGMKTAHSLTGEIAVWDGNEEDVALDFCRANQMLFTDSMVLDYAGVRIEAGSNPKRFPIVFMRPVDAAQIRKTVPKATTPPADAINRFSMAQAASSFTAGISDQYVPEIREPTKHIKYVEMGQDGLSVVREYAWNEFAEWIRNPRTDIMTNGYGHSELEFLIEVVIGLSSGMKFNTEFFTKNHVPPGFLFLMGQYNEEWLEDFEMDIEANVGGASQYWRLPVLVSDDSDAKANYVSVREQGRLDMHWKEWITFLINLTHSVYGISPELTGWTSYSTKTNSLQEADPQTKIESSQDRFFRPVMRQNEEFWTEKAVARIDSDFCFVYRGLDPINEEQAQKAASERLQVGLTIPSEERAEQDRPEIIDPKDGEQWEACQKAMAKKFPDLEEEDPDQFREWCVKLYKHMGGKLALWPQAPTNMSQLQVWMREHSEDLQPAQPDMGMMGPDGQEQDPNAGYDRWGMEPPGGAQSPEKDQGPPPQGQLPPGQAPPQPPQYGQPMGKSFNRVIEVVVR</sequence>
<accession>A0A2M7FBT5</accession>
<evidence type="ECO:0000256" key="1">
    <source>
        <dbReference type="SAM" id="MobiDB-lite"/>
    </source>
</evidence>